<dbReference type="AlphaFoldDB" id="A0A150Y3F4"/>
<dbReference type="Proteomes" id="UP000075663">
    <property type="component" value="Unassembled WGS sequence"/>
</dbReference>
<dbReference type="RefSeq" id="WP_062299670.1">
    <property type="nucleotide sequence ID" value="NZ_LRPB01000002.1"/>
</dbReference>
<dbReference type="EMBL" id="LRPB01000002">
    <property type="protein sequence ID" value="KYG85543.1"/>
    <property type="molecule type" value="Genomic_DNA"/>
</dbReference>
<evidence type="ECO:0000313" key="2">
    <source>
        <dbReference type="EMBL" id="KYG85543.1"/>
    </source>
</evidence>
<organism evidence="2 3">
    <name type="scientific">Roseivirga seohaensis</name>
    <dbReference type="NCBI Taxonomy" id="1914963"/>
    <lineage>
        <taxon>Bacteria</taxon>
        <taxon>Pseudomonadati</taxon>
        <taxon>Bacteroidota</taxon>
        <taxon>Cytophagia</taxon>
        <taxon>Cytophagales</taxon>
        <taxon>Roseivirgaceae</taxon>
        <taxon>Roseivirga</taxon>
    </lineage>
</organism>
<reference evidence="2 3" key="1">
    <citation type="submission" date="2016-01" db="EMBL/GenBank/DDBJ databases">
        <title>Genome sequencing of Roseivirga seohaensis SW-152.</title>
        <authorList>
            <person name="Selvaratnam C."/>
            <person name="Thevarajoo S."/>
            <person name="Goh K.M."/>
            <person name="Ee R."/>
            <person name="Chan K.-G."/>
            <person name="Chong C.S."/>
        </authorList>
    </citation>
    <scope>NUCLEOTIDE SEQUENCE [LARGE SCALE GENOMIC DNA]</scope>
    <source>
        <strain evidence="2 3">SW-152</strain>
    </source>
</reference>
<gene>
    <name evidence="2" type="ORF">AWW67_14285</name>
</gene>
<evidence type="ECO:0000256" key="1">
    <source>
        <dbReference type="SAM" id="Phobius"/>
    </source>
</evidence>
<protein>
    <submittedName>
        <fullName evidence="2">Uncharacterized protein</fullName>
    </submittedName>
</protein>
<feature type="transmembrane region" description="Helical" evidence="1">
    <location>
        <begin position="12"/>
        <end position="28"/>
    </location>
</feature>
<name>A0A150Y3F4_9BACT</name>
<keyword evidence="1" id="KW-0472">Membrane</keyword>
<keyword evidence="1" id="KW-0812">Transmembrane</keyword>
<comment type="caution">
    <text evidence="2">The sequence shown here is derived from an EMBL/GenBank/DDBJ whole genome shotgun (WGS) entry which is preliminary data.</text>
</comment>
<accession>A0A150Y3F4</accession>
<keyword evidence="1" id="KW-1133">Transmembrane helix</keyword>
<proteinExistence type="predicted"/>
<feature type="transmembrane region" description="Helical" evidence="1">
    <location>
        <begin position="53"/>
        <end position="75"/>
    </location>
</feature>
<dbReference type="STRING" id="1914963.AWW67_14285"/>
<sequence length="78" mass="8918">MEALIPELVKYLGAFVKWLILKVLYFFKRDSRSTPTIKELVKDAKMKNVSPKWLVNSSNVWVGVLVIALFIMMGLTMG</sequence>
<evidence type="ECO:0000313" key="3">
    <source>
        <dbReference type="Proteomes" id="UP000075663"/>
    </source>
</evidence>